<keyword evidence="4" id="KW-0560">Oxidoreductase</keyword>
<feature type="domain" description="FAD-dependent oxidoreductase 2 FAD-binding" evidence="6">
    <location>
        <begin position="77"/>
        <end position="551"/>
    </location>
</feature>
<keyword evidence="3" id="KW-0274">FAD</keyword>
<dbReference type="AlphaFoldDB" id="A0A369LD04"/>
<dbReference type="PANTHER" id="PTHR43400:SF10">
    <property type="entry name" value="3-OXOSTEROID 1-DEHYDROGENASE"/>
    <property type="match status" value="1"/>
</dbReference>
<accession>A0A369LD04</accession>
<proteinExistence type="predicted"/>
<dbReference type="InterPro" id="IPR006311">
    <property type="entry name" value="TAT_signal"/>
</dbReference>
<dbReference type="OrthoDB" id="9813348at2"/>
<dbReference type="InterPro" id="IPR019546">
    <property type="entry name" value="TAT_signal_bac_arc"/>
</dbReference>
<sequence length="581" mass="63756">MQHNGLDRRTFLKGAGITAIGAAAMGALTGCGNGYTVPAGEEPVNASAGQVPGTPSWLGQAPEVAERDITETIDTEVLVVGCRTAGLPAVISAAENGAKVLGIDRTSTVLAPREDIGAIDSKLQLASFDEYPQFKIDKMEAMEDIVRYANGFINYDLVKVWANESGALIDWLTEIVERDGRLVMQFEGSVGTEGQGARDKAWATGHSPNKTDKGKEDKDFNFGVSLKEYAEEKGAEFRWSTELIKLEQDESGRVVGIIARDVNDRHYIRINAPKGVILATGGYGNNLEMMEARQPWNQKMRISIGRNGTGGNPTGDGIKAALWVGGQMDPIGAACMFNRAAVKPDEKAGDGIVGEWYWFGEQPFMKVNLNGKRFCNESGPYDYMLHSTVMQPGHTYCDIFDSDYVEQVKQMNEVGCCRLYPFDNGSPSNMGINLMPKMFFDPLLEKGYLQKADTPEELAQKLNIPVDNFVETFNRYNQMAENGKDEDYNKEPYRLMPLKTPPYYGIRTGAWFLATLDGVRIDTNMHPFREDGSEIEGLYMAGDCSGGFFSTSYPNLFTGLACGRTMVEGRRAGMLAATGQA</sequence>
<evidence type="ECO:0000256" key="1">
    <source>
        <dbReference type="ARBA" id="ARBA00001974"/>
    </source>
</evidence>
<dbReference type="InterPro" id="IPR027477">
    <property type="entry name" value="Succ_DH/fumarate_Rdtase_cat_sf"/>
</dbReference>
<evidence type="ECO:0000256" key="2">
    <source>
        <dbReference type="ARBA" id="ARBA00022630"/>
    </source>
</evidence>
<comment type="cofactor">
    <cofactor evidence="1">
        <name>FAD</name>
        <dbReference type="ChEBI" id="CHEBI:57692"/>
    </cofactor>
</comment>
<dbReference type="GO" id="GO:0033765">
    <property type="term" value="F:steroid dehydrogenase activity, acting on the CH-CH group of donors"/>
    <property type="evidence" value="ECO:0007669"/>
    <property type="project" value="UniProtKB-ARBA"/>
</dbReference>
<comment type="caution">
    <text evidence="7">The sequence shown here is derived from an EMBL/GenBank/DDBJ whole genome shotgun (WGS) entry which is preliminary data.</text>
</comment>
<dbReference type="InterPro" id="IPR003953">
    <property type="entry name" value="FAD-dep_OxRdtase_2_FAD-bd"/>
</dbReference>
<dbReference type="Proteomes" id="UP000253792">
    <property type="component" value="Unassembled WGS sequence"/>
</dbReference>
<evidence type="ECO:0000259" key="6">
    <source>
        <dbReference type="Pfam" id="PF00890"/>
    </source>
</evidence>
<dbReference type="GO" id="GO:0008202">
    <property type="term" value="P:steroid metabolic process"/>
    <property type="evidence" value="ECO:0007669"/>
    <property type="project" value="UniProtKB-ARBA"/>
</dbReference>
<name>A0A369LD04_9ACTN</name>
<dbReference type="Pfam" id="PF00890">
    <property type="entry name" value="FAD_binding_2"/>
    <property type="match status" value="1"/>
</dbReference>
<evidence type="ECO:0000313" key="7">
    <source>
        <dbReference type="EMBL" id="RDB56589.1"/>
    </source>
</evidence>
<dbReference type="SUPFAM" id="SSF56425">
    <property type="entry name" value="Succinate dehydrogenase/fumarate reductase flavoprotein, catalytic domain"/>
    <property type="match status" value="1"/>
</dbReference>
<dbReference type="PROSITE" id="PS51318">
    <property type="entry name" value="TAT"/>
    <property type="match status" value="1"/>
</dbReference>
<dbReference type="InterPro" id="IPR050315">
    <property type="entry name" value="FAD-oxidoreductase_2"/>
</dbReference>
<protein>
    <submittedName>
        <fullName evidence="7">FAD-binding dehydrogenase</fullName>
    </submittedName>
</protein>
<evidence type="ECO:0000256" key="3">
    <source>
        <dbReference type="ARBA" id="ARBA00022827"/>
    </source>
</evidence>
<dbReference type="SUPFAM" id="SSF51905">
    <property type="entry name" value="FAD/NAD(P)-binding domain"/>
    <property type="match status" value="1"/>
</dbReference>
<feature type="region of interest" description="Disordered" evidence="5">
    <location>
        <begin position="192"/>
        <end position="216"/>
    </location>
</feature>
<evidence type="ECO:0000313" key="8">
    <source>
        <dbReference type="Proteomes" id="UP000253792"/>
    </source>
</evidence>
<dbReference type="PANTHER" id="PTHR43400">
    <property type="entry name" value="FUMARATE REDUCTASE"/>
    <property type="match status" value="1"/>
</dbReference>
<dbReference type="Gene3D" id="3.50.50.60">
    <property type="entry name" value="FAD/NAD(P)-binding domain"/>
    <property type="match status" value="2"/>
</dbReference>
<dbReference type="STRING" id="1034345.GCA_000236865_00851"/>
<organism evidence="7 8">
    <name type="scientific">Senegalimassilia anaerobia</name>
    <dbReference type="NCBI Taxonomy" id="1473216"/>
    <lineage>
        <taxon>Bacteria</taxon>
        <taxon>Bacillati</taxon>
        <taxon>Actinomycetota</taxon>
        <taxon>Coriobacteriia</taxon>
        <taxon>Coriobacteriales</taxon>
        <taxon>Coriobacteriaceae</taxon>
        <taxon>Senegalimassilia</taxon>
    </lineage>
</organism>
<gene>
    <name evidence="7" type="ORF">C1880_02120</name>
</gene>
<dbReference type="NCBIfam" id="TIGR01409">
    <property type="entry name" value="TAT_signal_seq"/>
    <property type="match status" value="1"/>
</dbReference>
<dbReference type="InterPro" id="IPR036188">
    <property type="entry name" value="FAD/NAD-bd_sf"/>
</dbReference>
<keyword evidence="8" id="KW-1185">Reference proteome</keyword>
<dbReference type="RefSeq" id="WP_114620117.1">
    <property type="nucleotide sequence ID" value="NZ_PPTP01000002.1"/>
</dbReference>
<dbReference type="Gene3D" id="3.90.700.10">
    <property type="entry name" value="Succinate dehydrogenase/fumarate reductase flavoprotein, catalytic domain"/>
    <property type="match status" value="1"/>
</dbReference>
<evidence type="ECO:0000256" key="5">
    <source>
        <dbReference type="SAM" id="MobiDB-lite"/>
    </source>
</evidence>
<reference evidence="7 8" key="1">
    <citation type="journal article" date="2018" name="Elife">
        <title>Discovery and characterization of a prevalent human gut bacterial enzyme sufficient for the inactivation of a family of plant toxins.</title>
        <authorList>
            <person name="Koppel N."/>
            <person name="Bisanz J.E."/>
            <person name="Pandelia M.E."/>
            <person name="Turnbaugh P.J."/>
            <person name="Balskus E.P."/>
        </authorList>
    </citation>
    <scope>NUCLEOTIDE SEQUENCE [LARGE SCALE GENOMIC DNA]</scope>
    <source>
        <strain evidence="8">anaerobia AP69FAA</strain>
    </source>
</reference>
<dbReference type="EMBL" id="PPTP01000002">
    <property type="protein sequence ID" value="RDB56589.1"/>
    <property type="molecule type" value="Genomic_DNA"/>
</dbReference>
<evidence type="ECO:0000256" key="4">
    <source>
        <dbReference type="ARBA" id="ARBA00023002"/>
    </source>
</evidence>
<keyword evidence="2" id="KW-0285">Flavoprotein</keyword>